<organism evidence="1 2">
    <name type="scientific">Lactarius akahatsu</name>
    <dbReference type="NCBI Taxonomy" id="416441"/>
    <lineage>
        <taxon>Eukaryota</taxon>
        <taxon>Fungi</taxon>
        <taxon>Dikarya</taxon>
        <taxon>Basidiomycota</taxon>
        <taxon>Agaricomycotina</taxon>
        <taxon>Agaricomycetes</taxon>
        <taxon>Russulales</taxon>
        <taxon>Russulaceae</taxon>
        <taxon>Lactarius</taxon>
    </lineage>
</organism>
<dbReference type="PANTHER" id="PTHR33129">
    <property type="entry name" value="PROTEIN KINASE DOMAIN-CONTAINING PROTEIN-RELATED"/>
    <property type="match status" value="1"/>
</dbReference>
<evidence type="ECO:0000313" key="2">
    <source>
        <dbReference type="Proteomes" id="UP001201163"/>
    </source>
</evidence>
<dbReference type="EMBL" id="JAKELL010000095">
    <property type="protein sequence ID" value="KAH8982890.1"/>
    <property type="molecule type" value="Genomic_DNA"/>
</dbReference>
<sequence>MSSYQFFKYEFWNDRGIILGLATFCDVQAFQLRPDCPQFYPVPLKPEDTIGERVEDSVRDNGWAVAGVKDEVPFGWCDLENIHVYLHIDPSPAAPPPDEISDDEGIVWKYVPKKHIDSLEMKELGYPEGRGLLFRPEYDIALESLDEDQNSAEGRCGGIVVTGQLGIGKTCFLYYLLFCKLSKKTPVALQLSNHILVFRDDGVLRYPLAADPYQFPEAWIVQTSPPLEERWKTWSKYHNADIFVMDHFSIEEITTLGKVLDLDVGNIRRLYEQWGPSVRTCVRLSLNPGDESFT</sequence>
<protein>
    <submittedName>
        <fullName evidence="1">Uncharacterized protein</fullName>
    </submittedName>
</protein>
<reference evidence="1" key="1">
    <citation type="submission" date="2022-01" db="EMBL/GenBank/DDBJ databases">
        <title>Comparative genomics reveals a dynamic genome evolution in the ectomycorrhizal milk-cap (Lactarius) mushrooms.</title>
        <authorList>
            <consortium name="DOE Joint Genome Institute"/>
            <person name="Lebreton A."/>
            <person name="Tang N."/>
            <person name="Kuo A."/>
            <person name="LaButti K."/>
            <person name="Drula E."/>
            <person name="Barry K."/>
            <person name="Clum A."/>
            <person name="Lipzen A."/>
            <person name="Mousain D."/>
            <person name="Ng V."/>
            <person name="Wang R."/>
            <person name="Wang X."/>
            <person name="Dai Y."/>
            <person name="Henrissat B."/>
            <person name="Grigoriev I.V."/>
            <person name="Guerin-Laguette A."/>
            <person name="Yu F."/>
            <person name="Martin F.M."/>
        </authorList>
    </citation>
    <scope>NUCLEOTIDE SEQUENCE</scope>
    <source>
        <strain evidence="1">QP</strain>
    </source>
</reference>
<gene>
    <name evidence="1" type="ORF">EDB92DRAFT_1952036</name>
</gene>
<dbReference type="InterPro" id="IPR052980">
    <property type="entry name" value="Crinkler_effector"/>
</dbReference>
<comment type="caution">
    <text evidence="1">The sequence shown here is derived from an EMBL/GenBank/DDBJ whole genome shotgun (WGS) entry which is preliminary data.</text>
</comment>
<name>A0AAD4L8U8_9AGAM</name>
<accession>A0AAD4L8U8</accession>
<proteinExistence type="predicted"/>
<dbReference type="AlphaFoldDB" id="A0AAD4L8U8"/>
<keyword evidence="2" id="KW-1185">Reference proteome</keyword>
<evidence type="ECO:0000313" key="1">
    <source>
        <dbReference type="EMBL" id="KAH8982890.1"/>
    </source>
</evidence>
<dbReference type="Proteomes" id="UP001201163">
    <property type="component" value="Unassembled WGS sequence"/>
</dbReference>
<dbReference type="PANTHER" id="PTHR33129:SF1">
    <property type="entry name" value="ATP-BINDING PROTEIN"/>
    <property type="match status" value="1"/>
</dbReference>